<evidence type="ECO:0008006" key="4">
    <source>
        <dbReference type="Google" id="ProtNLM"/>
    </source>
</evidence>
<gene>
    <name evidence="2" type="ORF">DIZ80_04455</name>
</gene>
<dbReference type="InterPro" id="IPR032314">
    <property type="entry name" value="DUF4845"/>
</dbReference>
<evidence type="ECO:0000313" key="3">
    <source>
        <dbReference type="Proteomes" id="UP000254266"/>
    </source>
</evidence>
<reference evidence="2 3" key="1">
    <citation type="journal article" date="2018" name="ISME J.">
        <title>Endosymbiont genomes yield clues of tubeworm success.</title>
        <authorList>
            <person name="Li Y."/>
            <person name="Liles M.R."/>
            <person name="Halanych K.M."/>
        </authorList>
    </citation>
    <scope>NUCLEOTIDE SEQUENCE [LARGE SCALE GENOMIC DNA]</scope>
    <source>
        <strain evidence="2">A1464</strain>
    </source>
</reference>
<keyword evidence="1" id="KW-0472">Membrane</keyword>
<protein>
    <recommendedName>
        <fullName evidence="4">DUF4845 domain-containing protein</fullName>
    </recommendedName>
</protein>
<feature type="transmembrane region" description="Helical" evidence="1">
    <location>
        <begin position="16"/>
        <end position="43"/>
    </location>
</feature>
<keyword evidence="1" id="KW-1133">Transmembrane helix</keyword>
<proteinExistence type="predicted"/>
<dbReference type="Pfam" id="PF16137">
    <property type="entry name" value="DUF4845"/>
    <property type="match status" value="1"/>
</dbReference>
<comment type="caution">
    <text evidence="2">The sequence shown here is derived from an EMBL/GenBank/DDBJ whole genome shotgun (WGS) entry which is preliminary data.</text>
</comment>
<keyword evidence="3" id="KW-1185">Reference proteome</keyword>
<name>A0A370DIH5_9GAMM</name>
<dbReference type="AlphaFoldDB" id="A0A370DIH5"/>
<accession>A0A370DIH5</accession>
<evidence type="ECO:0000313" key="2">
    <source>
        <dbReference type="EMBL" id="RDH84725.1"/>
    </source>
</evidence>
<keyword evidence="1" id="KW-0812">Transmembrane</keyword>
<evidence type="ECO:0000256" key="1">
    <source>
        <dbReference type="SAM" id="Phobius"/>
    </source>
</evidence>
<dbReference type="Proteomes" id="UP000254266">
    <property type="component" value="Unassembled WGS sequence"/>
</dbReference>
<dbReference type="EMBL" id="QFXC01000007">
    <property type="protein sequence ID" value="RDH84725.1"/>
    <property type="molecule type" value="Genomic_DNA"/>
</dbReference>
<sequence>MRCGGMINKKQSGLTMISWAIIIAFIAVQGIMALRIIPVYLNYQSLKTIMDSMAVDPTVKKMGAKKISKLFRKRLKINNLYDLADNKAAFKFKKIAKGYHLTAKYEERGPIWGNLKFVADFEYEVDILIR</sequence>
<organism evidence="2 3">
    <name type="scientific">endosymbiont of Galathealinum brachiosum</name>
    <dbReference type="NCBI Taxonomy" id="2200906"/>
    <lineage>
        <taxon>Bacteria</taxon>
        <taxon>Pseudomonadati</taxon>
        <taxon>Pseudomonadota</taxon>
        <taxon>Gammaproteobacteria</taxon>
        <taxon>sulfur-oxidizing symbionts</taxon>
    </lineage>
</organism>